<evidence type="ECO:0000256" key="7">
    <source>
        <dbReference type="ARBA" id="ARBA00023010"/>
    </source>
</evidence>
<comment type="caution">
    <text evidence="11">The sequence shown here is derived from an EMBL/GenBank/DDBJ whole genome shotgun (WGS) entry which is preliminary data.</text>
</comment>
<dbReference type="NCBIfam" id="TIGR00916">
    <property type="entry name" value="2A0604s01"/>
    <property type="match status" value="1"/>
</dbReference>
<dbReference type="Pfam" id="PF02355">
    <property type="entry name" value="SecD_SecF_C"/>
    <property type="match status" value="1"/>
</dbReference>
<evidence type="ECO:0000256" key="2">
    <source>
        <dbReference type="ARBA" id="ARBA00022448"/>
    </source>
</evidence>
<keyword evidence="12" id="KW-1185">Reference proteome</keyword>
<evidence type="ECO:0000313" key="12">
    <source>
        <dbReference type="Proteomes" id="UP001254608"/>
    </source>
</evidence>
<comment type="caution">
    <text evidence="9">Lacks conserved residue(s) required for the propagation of feature annotation.</text>
</comment>
<organism evidence="11 12">
    <name type="scientific">Banduia mediterranea</name>
    <dbReference type="NCBI Taxonomy" id="3075609"/>
    <lineage>
        <taxon>Bacteria</taxon>
        <taxon>Pseudomonadati</taxon>
        <taxon>Pseudomonadota</taxon>
        <taxon>Gammaproteobacteria</taxon>
        <taxon>Nevskiales</taxon>
        <taxon>Algiphilaceae</taxon>
        <taxon>Banduia</taxon>
    </lineage>
</organism>
<dbReference type="SUPFAM" id="SSF82866">
    <property type="entry name" value="Multidrug efflux transporter AcrB transmembrane domain"/>
    <property type="match status" value="1"/>
</dbReference>
<dbReference type="RefSeq" id="WP_311364721.1">
    <property type="nucleotide sequence ID" value="NZ_JAVRIC010000009.1"/>
</dbReference>
<gene>
    <name evidence="9 11" type="primary">secF</name>
    <name evidence="11" type="ORF">RM530_08105</name>
</gene>
<evidence type="ECO:0000256" key="3">
    <source>
        <dbReference type="ARBA" id="ARBA00022475"/>
    </source>
</evidence>
<dbReference type="Pfam" id="PF07549">
    <property type="entry name" value="Sec_GG"/>
    <property type="match status" value="1"/>
</dbReference>
<dbReference type="InterPro" id="IPR022646">
    <property type="entry name" value="SecD/SecF_CS"/>
</dbReference>
<protein>
    <recommendedName>
        <fullName evidence="9">Protein-export membrane protein SecF</fullName>
    </recommendedName>
</protein>
<dbReference type="PANTHER" id="PTHR30081">
    <property type="entry name" value="PROTEIN-EXPORT MEMBRANE PROTEIN SEC"/>
    <property type="match status" value="1"/>
</dbReference>
<accession>A0ABU2WHH7</accession>
<proteinExistence type="inferred from homology"/>
<dbReference type="PRINTS" id="PR01755">
    <property type="entry name" value="SECFTRNLCASE"/>
</dbReference>
<feature type="domain" description="Protein export membrane protein SecD/SecF C-terminal" evidence="10">
    <location>
        <begin position="112"/>
        <end position="292"/>
    </location>
</feature>
<evidence type="ECO:0000256" key="4">
    <source>
        <dbReference type="ARBA" id="ARBA00022692"/>
    </source>
</evidence>
<dbReference type="InterPro" id="IPR048634">
    <property type="entry name" value="SecD_SecF_C"/>
</dbReference>
<keyword evidence="5 9" id="KW-0653">Protein transport</keyword>
<dbReference type="EMBL" id="JAVRIC010000009">
    <property type="protein sequence ID" value="MDT0497327.1"/>
    <property type="molecule type" value="Genomic_DNA"/>
</dbReference>
<keyword evidence="4 9" id="KW-0812">Transmembrane</keyword>
<comment type="similarity">
    <text evidence="9">Belongs to the SecD/SecF family. SecF subfamily.</text>
</comment>
<feature type="transmembrane region" description="Helical" evidence="9">
    <location>
        <begin position="265"/>
        <end position="291"/>
    </location>
</feature>
<evidence type="ECO:0000313" key="11">
    <source>
        <dbReference type="EMBL" id="MDT0497327.1"/>
    </source>
</evidence>
<comment type="subunit">
    <text evidence="9">Forms a complex with SecD. Part of the essential Sec protein translocation apparatus which comprises SecA, SecYEG and auxiliary proteins SecDF-YajC and YidC.</text>
</comment>
<evidence type="ECO:0000256" key="9">
    <source>
        <dbReference type="HAMAP-Rule" id="MF_01464"/>
    </source>
</evidence>
<keyword evidence="2 9" id="KW-0813">Transport</keyword>
<comment type="subcellular location">
    <subcellularLocation>
        <location evidence="1 9">Cell membrane</location>
        <topology evidence="1 9">Multi-pass membrane protein</topology>
    </subcellularLocation>
</comment>
<keyword evidence="3 9" id="KW-1003">Cell membrane</keyword>
<dbReference type="InterPro" id="IPR022645">
    <property type="entry name" value="SecD/SecF_bac"/>
</dbReference>
<dbReference type="PANTHER" id="PTHR30081:SF8">
    <property type="entry name" value="PROTEIN TRANSLOCASE SUBUNIT SECF"/>
    <property type="match status" value="1"/>
</dbReference>
<evidence type="ECO:0000256" key="1">
    <source>
        <dbReference type="ARBA" id="ARBA00004651"/>
    </source>
</evidence>
<evidence type="ECO:0000256" key="6">
    <source>
        <dbReference type="ARBA" id="ARBA00022989"/>
    </source>
</evidence>
<dbReference type="InterPro" id="IPR055344">
    <property type="entry name" value="SecD_SecF_C_bact"/>
</dbReference>
<dbReference type="Proteomes" id="UP001254608">
    <property type="component" value="Unassembled WGS sequence"/>
</dbReference>
<evidence type="ECO:0000256" key="8">
    <source>
        <dbReference type="ARBA" id="ARBA00023136"/>
    </source>
</evidence>
<evidence type="ECO:0000256" key="5">
    <source>
        <dbReference type="ARBA" id="ARBA00022927"/>
    </source>
</evidence>
<feature type="transmembrane region" description="Helical" evidence="9">
    <location>
        <begin position="134"/>
        <end position="155"/>
    </location>
</feature>
<dbReference type="HAMAP" id="MF_01464_B">
    <property type="entry name" value="SecF_B"/>
    <property type="match status" value="1"/>
</dbReference>
<keyword evidence="8 9" id="KW-0472">Membrane</keyword>
<keyword evidence="6 9" id="KW-1133">Transmembrane helix</keyword>
<keyword evidence="7 9" id="KW-0811">Translocation</keyword>
<reference evidence="11 12" key="1">
    <citation type="submission" date="2023-09" db="EMBL/GenBank/DDBJ databases">
        <authorList>
            <person name="Rey-Velasco X."/>
        </authorList>
    </citation>
    <scope>NUCLEOTIDE SEQUENCE [LARGE SCALE GENOMIC DNA]</scope>
    <source>
        <strain evidence="11 12">W345</strain>
    </source>
</reference>
<dbReference type="InterPro" id="IPR005665">
    <property type="entry name" value="SecF_bac"/>
</dbReference>
<evidence type="ECO:0000259" key="10">
    <source>
        <dbReference type="Pfam" id="PF02355"/>
    </source>
</evidence>
<feature type="transmembrane region" description="Helical" evidence="9">
    <location>
        <begin position="241"/>
        <end position="259"/>
    </location>
</feature>
<comment type="function">
    <text evidence="9">Part of the Sec protein translocase complex. Interacts with the SecYEG preprotein conducting channel. SecDF uses the proton motive force (PMF) to complete protein translocation after the ATP-dependent function of SecA.</text>
</comment>
<sequence length="311" mass="33528">MRYFSRAPKIDWMSRRRAMFAISTVLIVGSLAAVLLKGLNFGIDFTGGYLVEVRYPEAVDLSEVRASLDDSEFSGAQVQYFGTRSDVLIRLAPSGKGAQDNEVRNDLLGVLSQNAPDLEVRSFAFVSSQVGDELAVDGSLAMIVALILILIYVSFRFEWKFSLGAVLALVHDAVVVLGYFAITGTEFDLTVLAAVLAVIGYSLNDSIVVFDRVRENFIASRTETSAEVINNAVNQTLARTINTGLTTIVVLTALLLLGGETIRGFATALIVGIVAGTYSSVFVASALTLMLGVSREDLLPPEQKGEIDDMP</sequence>
<dbReference type="Gene3D" id="1.20.1640.10">
    <property type="entry name" value="Multidrug efflux transporter AcrB transmembrane domain"/>
    <property type="match status" value="1"/>
</dbReference>
<dbReference type="NCBIfam" id="TIGR00966">
    <property type="entry name" value="transloc_SecF"/>
    <property type="match status" value="1"/>
</dbReference>
<name>A0ABU2WHH7_9GAMM</name>
<dbReference type="InterPro" id="IPR022813">
    <property type="entry name" value="SecD/SecF_arch_bac"/>
</dbReference>
<feature type="transmembrane region" description="Helical" evidence="9">
    <location>
        <begin position="162"/>
        <end position="183"/>
    </location>
</feature>